<dbReference type="PROSITE" id="PS50048">
    <property type="entry name" value="ZN2_CY6_FUNGAL_2"/>
    <property type="match status" value="1"/>
</dbReference>
<comment type="caution">
    <text evidence="3">The sequence shown here is derived from an EMBL/GenBank/DDBJ whole genome shotgun (WGS) entry which is preliminary data.</text>
</comment>
<dbReference type="Proteomes" id="UP001218218">
    <property type="component" value="Unassembled WGS sequence"/>
</dbReference>
<dbReference type="InterPro" id="IPR036864">
    <property type="entry name" value="Zn2-C6_fun-type_DNA-bd_sf"/>
</dbReference>
<sequence length="702" mass="76322">MSDNSLYTRLLLPKRHGYPLSCPTPYGDAPLEARRAGTEIGDVGVIMSDGSFDVIFNICRASDDPINRFGVPSGFERVHVGPEDVASLPEFHDPGSHVSNATINKRRLGVDASAESNVFLPLGAGAVVEISTSSKEAAVLLLPDGASRANLRPLKEFRDYAIKHAQRWYEFVNGNLRRMVENGDLYLVTGMDKTSSWSIAAAENQSEDCRISLTLKAAQVGAAHASYIWEWEAASSFAACGPRRPPEEQSWGQNQTVFLRGYKVAIRSIPLKKSAKALSIVNSKASDILSKSGSVPFSGPPSGSGFSSFFRGASASGQGSASDDMGSPPSSDSSGASDKEDLVEYFPHSTKSYHPGCAINEYMLSSTVDAMVAVTHDEEWMSLLNEDDEELPQDCELVRRISYKYNIEGAADGVWLTMLDEEVSNPEAHPKPFTPAELDLDLGQDPVLSASSHDTPDEYLNGGEGEQEPLQHTDKGDPTQQHGYMRGPNRFPSPPHTLSHKADTPTSALLNTIRKRAIIACKLCKKRKIKAKMPTCVTTEDPPRHPCARCTKRGLTCEYVAVEEEEPNSPLHPMFPPPYGNAAPRYPTPGASATGYAPSYASPRSQHGQWNQTQIRPVQAGYSGQVSGYNPHPYAAPNQGSYGTYQGYPGQYAYLRQYPVVTPTNHWAPGSMPHQSRAIHATAQGRSTSCLMSRPSVPLPSY</sequence>
<name>A0AAD7AHT9_9AGAR</name>
<dbReference type="Gene3D" id="4.10.240.10">
    <property type="entry name" value="Zn(2)-C6 fungal-type DNA-binding domain"/>
    <property type="match status" value="1"/>
</dbReference>
<dbReference type="InterPro" id="IPR001138">
    <property type="entry name" value="Zn2Cys6_DnaBD"/>
</dbReference>
<dbReference type="AlphaFoldDB" id="A0AAD7AHT9"/>
<dbReference type="GO" id="GO:0000981">
    <property type="term" value="F:DNA-binding transcription factor activity, RNA polymerase II-specific"/>
    <property type="evidence" value="ECO:0007669"/>
    <property type="project" value="InterPro"/>
</dbReference>
<accession>A0AAD7AHT9</accession>
<organism evidence="3 4">
    <name type="scientific">Mycena albidolilacea</name>
    <dbReference type="NCBI Taxonomy" id="1033008"/>
    <lineage>
        <taxon>Eukaryota</taxon>
        <taxon>Fungi</taxon>
        <taxon>Dikarya</taxon>
        <taxon>Basidiomycota</taxon>
        <taxon>Agaricomycotina</taxon>
        <taxon>Agaricomycetes</taxon>
        <taxon>Agaricomycetidae</taxon>
        <taxon>Agaricales</taxon>
        <taxon>Marasmiineae</taxon>
        <taxon>Mycenaceae</taxon>
        <taxon>Mycena</taxon>
    </lineage>
</organism>
<dbReference type="SUPFAM" id="SSF57701">
    <property type="entry name" value="Zn2/Cys6 DNA-binding domain"/>
    <property type="match status" value="1"/>
</dbReference>
<evidence type="ECO:0000256" key="1">
    <source>
        <dbReference type="SAM" id="MobiDB-lite"/>
    </source>
</evidence>
<feature type="region of interest" description="Disordered" evidence="1">
    <location>
        <begin position="677"/>
        <end position="702"/>
    </location>
</feature>
<dbReference type="EMBL" id="JARIHO010000006">
    <property type="protein sequence ID" value="KAJ7359237.1"/>
    <property type="molecule type" value="Genomic_DNA"/>
</dbReference>
<gene>
    <name evidence="3" type="ORF">DFH08DRAFT_1074769</name>
</gene>
<feature type="region of interest" description="Disordered" evidence="1">
    <location>
        <begin position="446"/>
        <end position="502"/>
    </location>
</feature>
<evidence type="ECO:0000259" key="2">
    <source>
        <dbReference type="PROSITE" id="PS50048"/>
    </source>
</evidence>
<evidence type="ECO:0000313" key="4">
    <source>
        <dbReference type="Proteomes" id="UP001218218"/>
    </source>
</evidence>
<protein>
    <recommendedName>
        <fullName evidence="2">Zn(2)-C6 fungal-type domain-containing protein</fullName>
    </recommendedName>
</protein>
<dbReference type="CDD" id="cd00067">
    <property type="entry name" value="GAL4"/>
    <property type="match status" value="1"/>
</dbReference>
<feature type="domain" description="Zn(2)-C6 fungal-type" evidence="2">
    <location>
        <begin position="520"/>
        <end position="559"/>
    </location>
</feature>
<evidence type="ECO:0000313" key="3">
    <source>
        <dbReference type="EMBL" id="KAJ7359237.1"/>
    </source>
</evidence>
<feature type="compositionally biased region" description="Low complexity" evidence="1">
    <location>
        <begin position="314"/>
        <end position="336"/>
    </location>
</feature>
<dbReference type="GO" id="GO:0008270">
    <property type="term" value="F:zinc ion binding"/>
    <property type="evidence" value="ECO:0007669"/>
    <property type="project" value="InterPro"/>
</dbReference>
<keyword evidence="4" id="KW-1185">Reference proteome</keyword>
<proteinExistence type="predicted"/>
<feature type="region of interest" description="Disordered" evidence="1">
    <location>
        <begin position="314"/>
        <end position="338"/>
    </location>
</feature>
<reference evidence="3" key="1">
    <citation type="submission" date="2023-03" db="EMBL/GenBank/DDBJ databases">
        <title>Massive genome expansion in bonnet fungi (Mycena s.s.) driven by repeated elements and novel gene families across ecological guilds.</title>
        <authorList>
            <consortium name="Lawrence Berkeley National Laboratory"/>
            <person name="Harder C.B."/>
            <person name="Miyauchi S."/>
            <person name="Viragh M."/>
            <person name="Kuo A."/>
            <person name="Thoen E."/>
            <person name="Andreopoulos B."/>
            <person name="Lu D."/>
            <person name="Skrede I."/>
            <person name="Drula E."/>
            <person name="Henrissat B."/>
            <person name="Morin E."/>
            <person name="Kohler A."/>
            <person name="Barry K."/>
            <person name="LaButti K."/>
            <person name="Morin E."/>
            <person name="Salamov A."/>
            <person name="Lipzen A."/>
            <person name="Mereny Z."/>
            <person name="Hegedus B."/>
            <person name="Baldrian P."/>
            <person name="Stursova M."/>
            <person name="Weitz H."/>
            <person name="Taylor A."/>
            <person name="Grigoriev I.V."/>
            <person name="Nagy L.G."/>
            <person name="Martin F."/>
            <person name="Kauserud H."/>
        </authorList>
    </citation>
    <scope>NUCLEOTIDE SEQUENCE</scope>
    <source>
        <strain evidence="3">CBHHK002</strain>
    </source>
</reference>